<dbReference type="Pfam" id="PF23139">
    <property type="entry name" value="OB_YrrC"/>
    <property type="match status" value="1"/>
</dbReference>
<evidence type="ECO:0000256" key="1">
    <source>
        <dbReference type="ARBA" id="ARBA00022741"/>
    </source>
</evidence>
<keyword evidence="2 3" id="KW-0067">ATP-binding</keyword>
<dbReference type="InterPro" id="IPR010994">
    <property type="entry name" value="RuvA_2-like"/>
</dbReference>
<dbReference type="SUPFAM" id="SSF47781">
    <property type="entry name" value="RuvA domain 2-like"/>
    <property type="match status" value="1"/>
</dbReference>
<dbReference type="Gene3D" id="1.10.10.2220">
    <property type="match status" value="1"/>
</dbReference>
<dbReference type="InterPro" id="IPR006345">
    <property type="entry name" value="RecD2"/>
</dbReference>
<dbReference type="SUPFAM" id="SSF52540">
    <property type="entry name" value="P-loop containing nucleoside triphosphate hydrolases"/>
    <property type="match status" value="2"/>
</dbReference>
<dbReference type="InterPro" id="IPR027417">
    <property type="entry name" value="P-loop_NTPase"/>
</dbReference>
<dbReference type="EMBL" id="CP002454">
    <property type="protein sequence ID" value="ADV67253.1"/>
    <property type="molecule type" value="Genomic_DNA"/>
</dbReference>
<keyword evidence="3 5" id="KW-0347">Helicase</keyword>
<dbReference type="Pfam" id="PF13604">
    <property type="entry name" value="AAA_30"/>
    <property type="match status" value="1"/>
</dbReference>
<organism evidence="5 6">
    <name type="scientific">Deinococcus maricopensis (strain DSM 21211 / LMG 22137 / NRRL B-23946 / LB-34)</name>
    <dbReference type="NCBI Taxonomy" id="709986"/>
    <lineage>
        <taxon>Bacteria</taxon>
        <taxon>Thermotogati</taxon>
        <taxon>Deinococcota</taxon>
        <taxon>Deinococci</taxon>
        <taxon>Deinococcales</taxon>
        <taxon>Deinococcaceae</taxon>
        <taxon>Deinococcus</taxon>
    </lineage>
</organism>
<dbReference type="HOGENOM" id="CLU_007524_0_3_0"/>
<dbReference type="GO" id="GO:0003677">
    <property type="term" value="F:DNA binding"/>
    <property type="evidence" value="ECO:0007669"/>
    <property type="project" value="UniProtKB-UniRule"/>
</dbReference>
<dbReference type="InterPro" id="IPR041451">
    <property type="entry name" value="RecD2_SH13"/>
</dbReference>
<protein>
    <recommendedName>
        <fullName evidence="3">ATP-dependent RecD2 DNA helicase</fullName>
        <ecNumber evidence="3">5.6.2.3</ecNumber>
    </recommendedName>
    <alternativeName>
        <fullName evidence="3">DNA 5'-3' helicase subunit RecD2</fullName>
    </alternativeName>
</protein>
<name>E8U864_DEIML</name>
<dbReference type="CDD" id="cd17933">
    <property type="entry name" value="DEXSc_RecD-like"/>
    <property type="match status" value="1"/>
</dbReference>
<dbReference type="Proteomes" id="UP000008635">
    <property type="component" value="Chromosome"/>
</dbReference>
<dbReference type="Pfam" id="PF14520">
    <property type="entry name" value="HHH_5"/>
    <property type="match status" value="1"/>
</dbReference>
<dbReference type="GO" id="GO:0016887">
    <property type="term" value="F:ATP hydrolysis activity"/>
    <property type="evidence" value="ECO:0007669"/>
    <property type="project" value="RHEA"/>
</dbReference>
<dbReference type="GO" id="GO:0017116">
    <property type="term" value="F:single-stranded DNA helicase activity"/>
    <property type="evidence" value="ECO:0007669"/>
    <property type="project" value="TreeGrafter"/>
</dbReference>
<comment type="catalytic activity">
    <reaction evidence="3">
        <text>ATP + H2O = ADP + phosphate + H(+)</text>
        <dbReference type="Rhea" id="RHEA:13065"/>
        <dbReference type="ChEBI" id="CHEBI:15377"/>
        <dbReference type="ChEBI" id="CHEBI:15378"/>
        <dbReference type="ChEBI" id="CHEBI:30616"/>
        <dbReference type="ChEBI" id="CHEBI:43474"/>
        <dbReference type="ChEBI" id="CHEBI:456216"/>
        <dbReference type="EC" id="5.6.2.3"/>
    </reaction>
</comment>
<keyword evidence="6" id="KW-1185">Reference proteome</keyword>
<dbReference type="Pfam" id="PF13538">
    <property type="entry name" value="UvrD_C_2"/>
    <property type="match status" value="1"/>
</dbReference>
<proteinExistence type="inferred from homology"/>
<dbReference type="Gene3D" id="2.30.30.940">
    <property type="match status" value="1"/>
</dbReference>
<reference evidence="6" key="2">
    <citation type="submission" date="2011-01" db="EMBL/GenBank/DDBJ databases">
        <title>The complete genome of Deinococcus maricopensis DSM 21211.</title>
        <authorList>
            <consortium name="US DOE Joint Genome Institute (JGI-PGF)"/>
            <person name="Lucas S."/>
            <person name="Copeland A."/>
            <person name="Lapidus A."/>
            <person name="Goodwin L."/>
            <person name="Pitluck S."/>
            <person name="Kyrpides N."/>
            <person name="Mavromatis K."/>
            <person name="Pagani I."/>
            <person name="Ivanova N."/>
            <person name="Ovchinnikova G."/>
            <person name="Zeytun A."/>
            <person name="Detter J.C."/>
            <person name="Han C."/>
            <person name="Land M."/>
            <person name="Hauser L."/>
            <person name="Markowitz V."/>
            <person name="Cheng J.-F."/>
            <person name="Hugenholtz P."/>
            <person name="Woyke T."/>
            <person name="Wu D."/>
            <person name="Pukall R."/>
            <person name="Gehrich-Schroeter G."/>
            <person name="Brambilla E."/>
            <person name="Klenk H.-P."/>
            <person name="Eisen J.A."/>
        </authorList>
    </citation>
    <scope>NUCLEOTIDE SEQUENCE [LARGE SCALE GENOMIC DNA]</scope>
    <source>
        <strain evidence="6">DSM 21211 / LMG 22137 / NRRL B-23946 / LB-34</strain>
    </source>
</reference>
<dbReference type="PANTHER" id="PTHR43788">
    <property type="entry name" value="DNA2/NAM7 HELICASE FAMILY MEMBER"/>
    <property type="match status" value="1"/>
</dbReference>
<evidence type="ECO:0000313" key="5">
    <source>
        <dbReference type="EMBL" id="ADV67253.1"/>
    </source>
</evidence>
<gene>
    <name evidence="3" type="primary">recD2</name>
    <name evidence="5" type="ordered locus">Deima_1604</name>
</gene>
<dbReference type="NCBIfam" id="TIGR01448">
    <property type="entry name" value="recD_rel"/>
    <property type="match status" value="1"/>
</dbReference>
<accession>E8U864</accession>
<evidence type="ECO:0000259" key="4">
    <source>
        <dbReference type="SMART" id="SM00382"/>
    </source>
</evidence>
<dbReference type="KEGG" id="dmr:Deima_1604"/>
<keyword evidence="3" id="KW-0413">Isomerase</keyword>
<dbReference type="OrthoDB" id="9803432at2"/>
<dbReference type="HAMAP" id="MF_01488">
    <property type="entry name" value="RecD2"/>
    <property type="match status" value="1"/>
</dbReference>
<dbReference type="STRING" id="709986.Deima_1604"/>
<dbReference type="Gene3D" id="3.40.50.300">
    <property type="entry name" value="P-loop containing nucleotide triphosphate hydrolases"/>
    <property type="match status" value="2"/>
</dbReference>
<dbReference type="GO" id="GO:0006310">
    <property type="term" value="P:DNA recombination"/>
    <property type="evidence" value="ECO:0007669"/>
    <property type="project" value="InterPro"/>
</dbReference>
<dbReference type="InterPro" id="IPR027785">
    <property type="entry name" value="UvrD-like_helicase_C"/>
</dbReference>
<dbReference type="GO" id="GO:0043139">
    <property type="term" value="F:5'-3' DNA helicase activity"/>
    <property type="evidence" value="ECO:0007669"/>
    <property type="project" value="UniProtKB-UniRule"/>
</dbReference>
<keyword evidence="3" id="KW-0238">DNA-binding</keyword>
<dbReference type="InterPro" id="IPR029493">
    <property type="entry name" value="RecD2-like_HHH"/>
</dbReference>
<reference evidence="5 6" key="1">
    <citation type="journal article" date="2011" name="Stand. Genomic Sci.">
        <title>Complete genome sequence of Deinococcus maricopensis type strain (LB-34).</title>
        <authorList>
            <person name="Pukall R."/>
            <person name="Zeytun A."/>
            <person name="Lucas S."/>
            <person name="Lapidus A."/>
            <person name="Hammon N."/>
            <person name="Deshpande S."/>
            <person name="Nolan M."/>
            <person name="Cheng J.F."/>
            <person name="Pitluck S."/>
            <person name="Liolios K."/>
            <person name="Pagani I."/>
            <person name="Mikhailova N."/>
            <person name="Ivanova N."/>
            <person name="Mavromatis K."/>
            <person name="Pati A."/>
            <person name="Tapia R."/>
            <person name="Han C."/>
            <person name="Goodwin L."/>
            <person name="Chen A."/>
            <person name="Palaniappan K."/>
            <person name="Land M."/>
            <person name="Hauser L."/>
            <person name="Chang Y.J."/>
            <person name="Jeffries C.D."/>
            <person name="Brambilla E.M."/>
            <person name="Rohde M."/>
            <person name="Goker M."/>
            <person name="Detter J.C."/>
            <person name="Woyke T."/>
            <person name="Bristow J."/>
            <person name="Eisen J.A."/>
            <person name="Markowitz V."/>
            <person name="Hugenholtz P."/>
            <person name="Kyrpides N.C."/>
            <person name="Klenk H.P."/>
        </authorList>
    </citation>
    <scope>NUCLEOTIDE SEQUENCE [LARGE SCALE GENOMIC DNA]</scope>
    <source>
        <strain evidence="6">DSM 21211 / LMG 22137 / NRRL B-23946 / LB-34</strain>
    </source>
</reference>
<dbReference type="GO" id="GO:0005524">
    <property type="term" value="F:ATP binding"/>
    <property type="evidence" value="ECO:0007669"/>
    <property type="project" value="UniProtKB-UniRule"/>
</dbReference>
<comment type="function">
    <text evidence="3">DNA-dependent ATPase and ATP-dependent 5'-3' DNA helicase. Has no activity on blunt DNA or DNA with 3'-overhangs, requires at least 10 bases of 5'-ssDNA for helicase activity.</text>
</comment>
<dbReference type="InterPro" id="IPR003593">
    <property type="entry name" value="AAA+_ATPase"/>
</dbReference>
<comment type="similarity">
    <text evidence="3">Belongs to the RecD family. RecD2 subfamily.</text>
</comment>
<feature type="binding site" evidence="3">
    <location>
        <begin position="363"/>
        <end position="367"/>
    </location>
    <ligand>
        <name>ATP</name>
        <dbReference type="ChEBI" id="CHEBI:30616"/>
    </ligand>
</feature>
<dbReference type="Gene3D" id="1.10.150.20">
    <property type="entry name" value="5' to 3' exonuclease, C-terminal subdomain"/>
    <property type="match status" value="1"/>
</dbReference>
<dbReference type="GO" id="GO:0009338">
    <property type="term" value="C:exodeoxyribonuclease V complex"/>
    <property type="evidence" value="ECO:0007669"/>
    <property type="project" value="TreeGrafter"/>
</dbReference>
<dbReference type="SMART" id="SM00382">
    <property type="entry name" value="AAA"/>
    <property type="match status" value="1"/>
</dbReference>
<keyword evidence="1 3" id="KW-0547">Nucleotide-binding</keyword>
<dbReference type="InterPro" id="IPR050534">
    <property type="entry name" value="Coronavir_polyprotein_1ab"/>
</dbReference>
<feature type="domain" description="AAA+ ATPase" evidence="4">
    <location>
        <begin position="352"/>
        <end position="535"/>
    </location>
</feature>
<dbReference type="PANTHER" id="PTHR43788:SF6">
    <property type="entry name" value="DNA HELICASE B"/>
    <property type="match status" value="1"/>
</dbReference>
<dbReference type="EC" id="5.6.2.3" evidence="3"/>
<dbReference type="CDD" id="cd18809">
    <property type="entry name" value="SF1_C_RecD"/>
    <property type="match status" value="1"/>
</dbReference>
<dbReference type="Pfam" id="PF14490">
    <property type="entry name" value="HHH_RecD2"/>
    <property type="match status" value="1"/>
</dbReference>
<evidence type="ECO:0000313" key="6">
    <source>
        <dbReference type="Proteomes" id="UP000008635"/>
    </source>
</evidence>
<dbReference type="eggNOG" id="COG0507">
    <property type="taxonomic scope" value="Bacteria"/>
</dbReference>
<sequence length="715" mass="76802">MLDTSSPHPALCCTRNVTERTPTAQPHLQVTGTVQKVRYRADSGFAVLTASIRNDHGEDPDATLVGPVPPLEAGDAFTATVVVEEHREYGPQYKVIGMILDAHPTDLNEAGVAAYLEARVGGVGRVLAGRIARAFGSATFDILTDDPKRLLQVPGVTQSTLHKILVSWEEQGGERRTLAALQGMGLSVGQAQRALKHFGVAAIERLQTDLYALTEVEGIGFLTADKLAQEQGMPQDDPRRLTAAAVYALQLAGTSGGHTYLPRPRAVRGLMHYTRVNEGLAEAALENATTFGRLADDDGRIYLPHALRAEKKLAQTVRTLLATPPQDEWTVKRGAAKGLSDEQEQVLHLLEHHRLVVLTGGPGTGKSTTTRAVADLAEKLGLEVGLCAPTGKAARRLGEVTGRTASTVHRLLGYGPEGFRFGAMEPVMFDLIIVDEVSMMGDTLMLALLQAVPPGARILLVGDSDQLPPVDAGLPLAALTAAAPTVRLSRVYRQAMDNPIIGAAHAIMHAQAPTFGDPRLQFHAVETDTGARRVALLVRELGGPGKVQVLTPMRKGPLGMDTLNTHLQTLFNPGDGGVRIGDTHARPGDLVVQTKNDYQNEIFNGTVGTVLDMEGNTLTIDFDSNVVTLSGAELWNLNLAYALTVHRGQGSEWPTVLGVLHEAHGPMLNRNLAYTALTRARERFIGVGSESAWRAAATRARDARHTHLLERIQAK</sequence>
<keyword evidence="3" id="KW-0378">Hydrolase</keyword>
<dbReference type="RefSeq" id="WP_013556758.1">
    <property type="nucleotide sequence ID" value="NC_014958.1"/>
</dbReference>
<dbReference type="Pfam" id="PF18335">
    <property type="entry name" value="SH3_13"/>
    <property type="match status" value="1"/>
</dbReference>
<evidence type="ECO:0000256" key="2">
    <source>
        <dbReference type="ARBA" id="ARBA00022840"/>
    </source>
</evidence>
<dbReference type="InterPro" id="IPR055446">
    <property type="entry name" value="RecD2_N_OB"/>
</dbReference>
<dbReference type="AlphaFoldDB" id="E8U864"/>
<evidence type="ECO:0000256" key="3">
    <source>
        <dbReference type="HAMAP-Rule" id="MF_01488"/>
    </source>
</evidence>